<dbReference type="EMBL" id="BGZK01000449">
    <property type="protein sequence ID" value="GBP44234.1"/>
    <property type="molecule type" value="Genomic_DNA"/>
</dbReference>
<name>A0A4C1W227_EUMVA</name>
<evidence type="ECO:0000313" key="2">
    <source>
        <dbReference type="Proteomes" id="UP000299102"/>
    </source>
</evidence>
<keyword evidence="2" id="KW-1185">Reference proteome</keyword>
<proteinExistence type="predicted"/>
<gene>
    <name evidence="1" type="ORF">EVAR_22118_1</name>
</gene>
<reference evidence="1 2" key="1">
    <citation type="journal article" date="2019" name="Commun. Biol.">
        <title>The bagworm genome reveals a unique fibroin gene that provides high tensile strength.</title>
        <authorList>
            <person name="Kono N."/>
            <person name="Nakamura H."/>
            <person name="Ohtoshi R."/>
            <person name="Tomita M."/>
            <person name="Numata K."/>
            <person name="Arakawa K."/>
        </authorList>
    </citation>
    <scope>NUCLEOTIDE SEQUENCE [LARGE SCALE GENOMIC DNA]</scope>
</reference>
<evidence type="ECO:0000313" key="1">
    <source>
        <dbReference type="EMBL" id="GBP44234.1"/>
    </source>
</evidence>
<organism evidence="1 2">
    <name type="scientific">Eumeta variegata</name>
    <name type="common">Bagworm moth</name>
    <name type="synonym">Eumeta japonica</name>
    <dbReference type="NCBI Taxonomy" id="151549"/>
    <lineage>
        <taxon>Eukaryota</taxon>
        <taxon>Metazoa</taxon>
        <taxon>Ecdysozoa</taxon>
        <taxon>Arthropoda</taxon>
        <taxon>Hexapoda</taxon>
        <taxon>Insecta</taxon>
        <taxon>Pterygota</taxon>
        <taxon>Neoptera</taxon>
        <taxon>Endopterygota</taxon>
        <taxon>Lepidoptera</taxon>
        <taxon>Glossata</taxon>
        <taxon>Ditrysia</taxon>
        <taxon>Tineoidea</taxon>
        <taxon>Psychidae</taxon>
        <taxon>Oiketicinae</taxon>
        <taxon>Eumeta</taxon>
    </lineage>
</organism>
<comment type="caution">
    <text evidence="1">The sequence shown here is derived from an EMBL/GenBank/DDBJ whole genome shotgun (WGS) entry which is preliminary data.</text>
</comment>
<sequence length="72" mass="8581">MYLGLKGDKRTWVYSEEWRKSSNNPIARNKYRDRLLSLINQILRQLDGADYARMYTGARRSGRKACSERWPL</sequence>
<dbReference type="Proteomes" id="UP000299102">
    <property type="component" value="Unassembled WGS sequence"/>
</dbReference>
<protein>
    <submittedName>
        <fullName evidence="1">Uncharacterized protein</fullName>
    </submittedName>
</protein>
<accession>A0A4C1W227</accession>
<dbReference type="AlphaFoldDB" id="A0A4C1W227"/>